<organism evidence="3 4">
    <name type="scientific">Thiocapsa marina 5811</name>
    <dbReference type="NCBI Taxonomy" id="768671"/>
    <lineage>
        <taxon>Bacteria</taxon>
        <taxon>Pseudomonadati</taxon>
        <taxon>Pseudomonadota</taxon>
        <taxon>Gammaproteobacteria</taxon>
        <taxon>Chromatiales</taxon>
        <taxon>Chromatiaceae</taxon>
        <taxon>Thiocapsa</taxon>
    </lineage>
</organism>
<keyword evidence="4" id="KW-1185">Reference proteome</keyword>
<protein>
    <recommendedName>
        <fullName evidence="2">DUF6487 domain-containing protein</fullName>
    </recommendedName>
</protein>
<dbReference type="RefSeq" id="WP_007194207.1">
    <property type="nucleotide sequence ID" value="NZ_AFWV01000011.1"/>
</dbReference>
<keyword evidence="1" id="KW-1133">Transmembrane helix</keyword>
<dbReference type="Pfam" id="PF20097">
    <property type="entry name" value="DUF6487"/>
    <property type="match status" value="1"/>
</dbReference>
<evidence type="ECO:0000313" key="4">
    <source>
        <dbReference type="Proteomes" id="UP000005459"/>
    </source>
</evidence>
<evidence type="ECO:0000313" key="3">
    <source>
        <dbReference type="EMBL" id="EGV17303.1"/>
    </source>
</evidence>
<feature type="transmembrane region" description="Helical" evidence="1">
    <location>
        <begin position="6"/>
        <end position="25"/>
    </location>
</feature>
<proteinExistence type="predicted"/>
<sequence>MSANSAILIGASAAIAALLALWAIVRHLQGKAFEIPATAELWSGRRYACPDCGTAMEAGWVMLGKGAIWSSRGKGPPGTFAHIGSALPNTISLSLRPAANMAWRCPSCRLLLIDHRKLVKPAGRGGTV</sequence>
<feature type="domain" description="DUF6487" evidence="2">
    <location>
        <begin position="49"/>
        <end position="115"/>
    </location>
</feature>
<name>F9UEI2_9GAMM</name>
<evidence type="ECO:0000259" key="2">
    <source>
        <dbReference type="Pfam" id="PF20097"/>
    </source>
</evidence>
<keyword evidence="1" id="KW-0472">Membrane</keyword>
<dbReference type="OrthoDB" id="5770755at2"/>
<dbReference type="AlphaFoldDB" id="F9UEI2"/>
<reference evidence="3 4" key="1">
    <citation type="submission" date="2011-06" db="EMBL/GenBank/DDBJ databases">
        <title>The draft genome of Thiocapsa marina 5811.</title>
        <authorList>
            <consortium name="US DOE Joint Genome Institute (JGI-PGF)"/>
            <person name="Lucas S."/>
            <person name="Han J."/>
            <person name="Cheng J.-F."/>
            <person name="Goodwin L."/>
            <person name="Pitluck S."/>
            <person name="Peters L."/>
            <person name="Land M.L."/>
            <person name="Hauser L."/>
            <person name="Vogl K."/>
            <person name="Liu Z."/>
            <person name="Imhoff J."/>
            <person name="Thiel V."/>
            <person name="Frigaard N.-U."/>
            <person name="Bryant D."/>
            <person name="Woyke T.J."/>
        </authorList>
    </citation>
    <scope>NUCLEOTIDE SEQUENCE [LARGE SCALE GENOMIC DNA]</scope>
    <source>
        <strain evidence="3 4">5811</strain>
    </source>
</reference>
<dbReference type="InterPro" id="IPR045504">
    <property type="entry name" value="DUF6487"/>
</dbReference>
<gene>
    <name evidence="3" type="ORF">ThimaDRAFT_3335</name>
</gene>
<accession>F9UEI2</accession>
<evidence type="ECO:0000256" key="1">
    <source>
        <dbReference type="SAM" id="Phobius"/>
    </source>
</evidence>
<dbReference type="Proteomes" id="UP000005459">
    <property type="component" value="Unassembled WGS sequence"/>
</dbReference>
<dbReference type="EMBL" id="AFWV01000011">
    <property type="protein sequence ID" value="EGV17303.1"/>
    <property type="molecule type" value="Genomic_DNA"/>
</dbReference>
<keyword evidence="1" id="KW-0812">Transmembrane</keyword>